<dbReference type="Proteomes" id="UP000030321">
    <property type="component" value="Unassembled WGS sequence"/>
</dbReference>
<evidence type="ECO:0000313" key="3">
    <source>
        <dbReference type="EMBL" id="GAL93464.1"/>
    </source>
</evidence>
<comment type="caution">
    <text evidence="3">The sequence shown here is derived from an EMBL/GenBank/DDBJ whole genome shotgun (WGS) entry which is preliminary data.</text>
</comment>
<dbReference type="InterPro" id="IPR013766">
    <property type="entry name" value="Thioredoxin_domain"/>
</dbReference>
<dbReference type="InterPro" id="IPR044241">
    <property type="entry name" value="TxlA/HCF164"/>
</dbReference>
<dbReference type="PANTHER" id="PTHR47353">
    <property type="entry name" value="THIOREDOXIN-LIKE PROTEIN HCF164, CHLOROPLASTIC"/>
    <property type="match status" value="1"/>
</dbReference>
<keyword evidence="1" id="KW-0732">Signal</keyword>
<evidence type="ECO:0000256" key="1">
    <source>
        <dbReference type="SAM" id="SignalP"/>
    </source>
</evidence>
<dbReference type="InterPro" id="IPR036249">
    <property type="entry name" value="Thioredoxin-like_sf"/>
</dbReference>
<dbReference type="PANTHER" id="PTHR47353:SF1">
    <property type="entry name" value="THIOREDOXIN-LIKE PROTEIN HCF164, CHLOROPLASTIC"/>
    <property type="match status" value="1"/>
</dbReference>
<dbReference type="PROSITE" id="PS51352">
    <property type="entry name" value="THIOREDOXIN_2"/>
    <property type="match status" value="1"/>
</dbReference>
<gene>
    <name evidence="3" type="ORF">N44_02151</name>
</gene>
<dbReference type="PROSITE" id="PS00194">
    <property type="entry name" value="THIOREDOXIN_1"/>
    <property type="match status" value="1"/>
</dbReference>
<dbReference type="InterPro" id="IPR017937">
    <property type="entry name" value="Thioredoxin_CS"/>
</dbReference>
<dbReference type="AlphaFoldDB" id="A0A0A1VV87"/>
<dbReference type="SUPFAM" id="SSF52833">
    <property type="entry name" value="Thioredoxin-like"/>
    <property type="match status" value="1"/>
</dbReference>
<dbReference type="RefSeq" id="WP_045359242.1">
    <property type="nucleotide sequence ID" value="NZ_BBPA01000039.1"/>
</dbReference>
<name>A0A0A1VV87_MICAE</name>
<feature type="signal peptide" evidence="1">
    <location>
        <begin position="1"/>
        <end position="18"/>
    </location>
</feature>
<evidence type="ECO:0000259" key="2">
    <source>
        <dbReference type="PROSITE" id="PS51352"/>
    </source>
</evidence>
<evidence type="ECO:0000313" key="4">
    <source>
        <dbReference type="Proteomes" id="UP000030321"/>
    </source>
</evidence>
<proteinExistence type="predicted"/>
<dbReference type="GO" id="GO:0016671">
    <property type="term" value="F:oxidoreductase activity, acting on a sulfur group of donors, disulfide as acceptor"/>
    <property type="evidence" value="ECO:0007669"/>
    <property type="project" value="TreeGrafter"/>
</dbReference>
<protein>
    <recommendedName>
        <fullName evidence="2">Thioredoxin domain-containing protein</fullName>
    </recommendedName>
</protein>
<dbReference type="Gene3D" id="3.40.30.10">
    <property type="entry name" value="Glutaredoxin"/>
    <property type="match status" value="1"/>
</dbReference>
<reference evidence="4" key="1">
    <citation type="journal article" date="2015" name="Genome">
        <title>Whole Genome Sequence of the Non-Microcystin-Producing Microcystis aeruginosa Strain NIES-44.</title>
        <authorList>
            <person name="Okano K."/>
            <person name="Miyata N."/>
            <person name="Ozaki Y."/>
        </authorList>
    </citation>
    <scope>NUCLEOTIDE SEQUENCE [LARGE SCALE GENOMIC DNA]</scope>
    <source>
        <strain evidence="4">NIES-44</strain>
    </source>
</reference>
<dbReference type="EMBL" id="BBPA01000039">
    <property type="protein sequence ID" value="GAL93464.1"/>
    <property type="molecule type" value="Genomic_DNA"/>
</dbReference>
<feature type="chain" id="PRO_5001993249" description="Thioredoxin domain-containing protein" evidence="1">
    <location>
        <begin position="19"/>
        <end position="193"/>
    </location>
</feature>
<dbReference type="Pfam" id="PF00085">
    <property type="entry name" value="Thioredoxin"/>
    <property type="match status" value="1"/>
</dbReference>
<sequence>MRKPSALLWLGLCLSSLAVTVSLVAGTSAKTLTNSDSVVSKGTFSIAQANPCASKNPCAGTDPCASKNPCAAKQGNVGGPLARQLQGKPVVVDIYASWCPACKNVAPTLSQLKKDYAGKANFIVLDVSDRSKATQSARKAQELGLGRFFEANKSQTGMIAIIDPATGNILAQYRNNADKSAYSSVLNSAINKK</sequence>
<organism evidence="3 4">
    <name type="scientific">Microcystis aeruginosa NIES-44</name>
    <dbReference type="NCBI Taxonomy" id="449439"/>
    <lineage>
        <taxon>Bacteria</taxon>
        <taxon>Bacillati</taxon>
        <taxon>Cyanobacteriota</taxon>
        <taxon>Cyanophyceae</taxon>
        <taxon>Oscillatoriophycideae</taxon>
        <taxon>Chroococcales</taxon>
        <taxon>Microcystaceae</taxon>
        <taxon>Microcystis</taxon>
    </lineage>
</organism>
<feature type="domain" description="Thioredoxin" evidence="2">
    <location>
        <begin position="58"/>
        <end position="191"/>
    </location>
</feature>
<accession>A0A0A1VV87</accession>